<dbReference type="NCBIfam" id="TIGR00377">
    <property type="entry name" value="ant_ant_sig"/>
    <property type="match status" value="1"/>
</dbReference>
<dbReference type="PANTHER" id="PTHR33495">
    <property type="entry name" value="ANTI-SIGMA FACTOR ANTAGONIST TM_1081-RELATED-RELATED"/>
    <property type="match status" value="1"/>
</dbReference>
<dbReference type="InterPro" id="IPR058548">
    <property type="entry name" value="MlaB-like_STAS"/>
</dbReference>
<dbReference type="Pfam" id="PF13466">
    <property type="entry name" value="STAS_2"/>
    <property type="match status" value="1"/>
</dbReference>
<dbReference type="InterPro" id="IPR003658">
    <property type="entry name" value="Anti-sigma_ant"/>
</dbReference>
<dbReference type="CDD" id="cd07043">
    <property type="entry name" value="STAS_anti-anti-sigma_factors"/>
    <property type="match status" value="1"/>
</dbReference>
<sequence>MATTVTLDGELDLLTTARTTGLLAAAALTTSDIVVDLRSVTFMDATGLGPLVRTACQMGRRGGRVTLVVTDPWLERVLRLARLTDLFTVVRQCGDADTYCPRHA</sequence>
<organism evidence="4 5">
    <name type="scientific">Streptantibioticus ferralitis</name>
    <dbReference type="NCBI Taxonomy" id="236510"/>
    <lineage>
        <taxon>Bacteria</taxon>
        <taxon>Bacillati</taxon>
        <taxon>Actinomycetota</taxon>
        <taxon>Actinomycetes</taxon>
        <taxon>Kitasatosporales</taxon>
        <taxon>Streptomycetaceae</taxon>
        <taxon>Streptantibioticus</taxon>
    </lineage>
</organism>
<evidence type="ECO:0000313" key="5">
    <source>
        <dbReference type="Proteomes" id="UP001220022"/>
    </source>
</evidence>
<comment type="caution">
    <text evidence="4">The sequence shown here is derived from an EMBL/GenBank/DDBJ whole genome shotgun (WGS) entry which is preliminary data.</text>
</comment>
<evidence type="ECO:0000259" key="3">
    <source>
        <dbReference type="PROSITE" id="PS50801"/>
    </source>
</evidence>
<comment type="similarity">
    <text evidence="1 2">Belongs to the anti-sigma-factor antagonist family.</text>
</comment>
<dbReference type="InterPro" id="IPR002645">
    <property type="entry name" value="STAS_dom"/>
</dbReference>
<protein>
    <recommendedName>
        <fullName evidence="2">Anti-sigma factor antagonist</fullName>
    </recommendedName>
</protein>
<dbReference type="Gene3D" id="3.30.750.24">
    <property type="entry name" value="STAS domain"/>
    <property type="match status" value="1"/>
</dbReference>
<keyword evidence="5" id="KW-1185">Reference proteome</keyword>
<evidence type="ECO:0000256" key="1">
    <source>
        <dbReference type="ARBA" id="ARBA00009013"/>
    </source>
</evidence>
<dbReference type="PROSITE" id="PS50801">
    <property type="entry name" value="STAS"/>
    <property type="match status" value="1"/>
</dbReference>
<dbReference type="Proteomes" id="UP001220022">
    <property type="component" value="Unassembled WGS sequence"/>
</dbReference>
<dbReference type="InterPro" id="IPR036513">
    <property type="entry name" value="STAS_dom_sf"/>
</dbReference>
<reference evidence="4 5" key="1">
    <citation type="submission" date="2023-03" db="EMBL/GenBank/DDBJ databases">
        <title>Draft genome sequence of type strain Streptomyces ferralitis JCM 14344.</title>
        <authorList>
            <person name="Klaysubun C."/>
            <person name="Duangmal K."/>
        </authorList>
    </citation>
    <scope>NUCLEOTIDE SEQUENCE [LARGE SCALE GENOMIC DNA]</scope>
    <source>
        <strain evidence="4 5">JCM 14344</strain>
    </source>
</reference>
<dbReference type="SUPFAM" id="SSF52091">
    <property type="entry name" value="SpoIIaa-like"/>
    <property type="match status" value="1"/>
</dbReference>
<feature type="domain" description="STAS" evidence="3">
    <location>
        <begin position="1"/>
        <end position="104"/>
    </location>
</feature>
<evidence type="ECO:0000256" key="2">
    <source>
        <dbReference type="RuleBase" id="RU003749"/>
    </source>
</evidence>
<dbReference type="RefSeq" id="WP_275811824.1">
    <property type="nucleotide sequence ID" value="NZ_BAAANM010000015.1"/>
</dbReference>
<proteinExistence type="inferred from homology"/>
<accession>A0ABT5YXG3</accession>
<dbReference type="EMBL" id="JARHTQ010000005">
    <property type="protein sequence ID" value="MDF2256173.1"/>
    <property type="molecule type" value="Genomic_DNA"/>
</dbReference>
<gene>
    <name evidence="4" type="ORF">P2L57_10655</name>
</gene>
<name>A0ABT5YXG3_9ACTN</name>
<evidence type="ECO:0000313" key="4">
    <source>
        <dbReference type="EMBL" id="MDF2256173.1"/>
    </source>
</evidence>
<dbReference type="PANTHER" id="PTHR33495:SF2">
    <property type="entry name" value="ANTI-SIGMA FACTOR ANTAGONIST TM_1081-RELATED"/>
    <property type="match status" value="1"/>
</dbReference>